<proteinExistence type="predicted"/>
<evidence type="ECO:0000313" key="1">
    <source>
        <dbReference type="EMBL" id="TBU27737.1"/>
    </source>
</evidence>
<protein>
    <submittedName>
        <fullName evidence="1">Uncharacterized protein</fullName>
    </submittedName>
</protein>
<name>A0A4Q9ML46_9APHY</name>
<sequence>MNRRRQSPSHSLFVRAGCDLSSECVVVGCGRWRWQMAQLIGQPPPRERWPINLSQIHTSGIRSPQSPPQASIHRAIVHSWNMLRTASILPDYCTFSLEARPIYPFILTSIVLCPPLHFRRHVQPTPLTAVSNSTNPRVLSGLNVPSSSLVLVKRSQCRVYPRGYRLVAMAPGPFTDGEDVKRP</sequence>
<dbReference type="Proteomes" id="UP000292957">
    <property type="component" value="Unassembled WGS sequence"/>
</dbReference>
<gene>
    <name evidence="1" type="ORF">BD311DRAFT_370881</name>
</gene>
<dbReference type="AlphaFoldDB" id="A0A4Q9ML46"/>
<reference evidence="1" key="1">
    <citation type="submission" date="2019-01" db="EMBL/GenBank/DDBJ databases">
        <title>Draft genome sequences of three monokaryotic isolates of the white-rot basidiomycete fungus Dichomitus squalens.</title>
        <authorList>
            <consortium name="DOE Joint Genome Institute"/>
            <person name="Lopez S.C."/>
            <person name="Andreopoulos B."/>
            <person name="Pangilinan J."/>
            <person name="Lipzen A."/>
            <person name="Riley R."/>
            <person name="Ahrendt S."/>
            <person name="Ng V."/>
            <person name="Barry K."/>
            <person name="Daum C."/>
            <person name="Grigoriev I.V."/>
            <person name="Hilden K.S."/>
            <person name="Makela M.R."/>
            <person name="de Vries R.P."/>
        </authorList>
    </citation>
    <scope>NUCLEOTIDE SEQUENCE [LARGE SCALE GENOMIC DNA]</scope>
    <source>
        <strain evidence="1">OM18370.1</strain>
    </source>
</reference>
<organism evidence="1">
    <name type="scientific">Dichomitus squalens</name>
    <dbReference type="NCBI Taxonomy" id="114155"/>
    <lineage>
        <taxon>Eukaryota</taxon>
        <taxon>Fungi</taxon>
        <taxon>Dikarya</taxon>
        <taxon>Basidiomycota</taxon>
        <taxon>Agaricomycotina</taxon>
        <taxon>Agaricomycetes</taxon>
        <taxon>Polyporales</taxon>
        <taxon>Polyporaceae</taxon>
        <taxon>Dichomitus</taxon>
    </lineage>
</organism>
<dbReference type="EMBL" id="ML143429">
    <property type="protein sequence ID" value="TBU27737.1"/>
    <property type="molecule type" value="Genomic_DNA"/>
</dbReference>
<accession>A0A4Q9ML46</accession>